<reference evidence="4" key="2">
    <citation type="journal article" date="2016" name="Sci. Rep.">
        <title>Dictyocaulus viviparus genome, variome and transcriptome elucidate lungworm biology and support future intervention.</title>
        <authorList>
            <person name="McNulty S.N."/>
            <person name="Strube C."/>
            <person name="Rosa B.A."/>
            <person name="Martin J.C."/>
            <person name="Tyagi R."/>
            <person name="Choi Y.J."/>
            <person name="Wang Q."/>
            <person name="Hallsworth Pepin K."/>
            <person name="Zhang X."/>
            <person name="Ozersky P."/>
            <person name="Wilson R.K."/>
            <person name="Sternberg P.W."/>
            <person name="Gasser R.B."/>
            <person name="Mitreva M."/>
        </authorList>
    </citation>
    <scope>NUCLEOTIDE SEQUENCE [LARGE SCALE GENOMIC DNA]</scope>
    <source>
        <strain evidence="4">HannoverDv2000</strain>
    </source>
</reference>
<dbReference type="AlphaFoldDB" id="A0A0D8XN81"/>
<dbReference type="GO" id="GO:0045429">
    <property type="term" value="P:positive regulation of nitric oxide biosynthetic process"/>
    <property type="evidence" value="ECO:0007669"/>
    <property type="project" value="TreeGrafter"/>
</dbReference>
<dbReference type="PANTHER" id="PTHR12737:SF9">
    <property type="entry name" value="DIMETHYLARGININASE"/>
    <property type="match status" value="1"/>
</dbReference>
<keyword evidence="2 3" id="KW-0378">Hydrolase</keyword>
<name>A0A0D8XN81_DICVI</name>
<dbReference type="GO" id="GO:0006525">
    <property type="term" value="P:arginine metabolic process"/>
    <property type="evidence" value="ECO:0007669"/>
    <property type="project" value="TreeGrafter"/>
</dbReference>
<evidence type="ECO:0000256" key="2">
    <source>
        <dbReference type="ARBA" id="ARBA00022801"/>
    </source>
</evidence>
<gene>
    <name evidence="3" type="ORF">DICVIV_07923</name>
</gene>
<sequence>MTFSHAVVVTVPKTLTYFDTTIYDTNALRKQSEGIIETLRGAGLIVSEYCPEDGASASTLLIGDSAISIFPYNQLQLRYLLSPYSTNIQECPDNVDGKTVVLNGGDVFFTGKEIFVGIRKHGTNFEGAKIVARVFCDHAVIPIHMSDKAQCLKYYVAIVAPGILAIGSSTEGQHILKILEAQSALPYKVIIIDDCEGINCMAVNQRLIFSRSKMASKLINIQLNNLEFWSVEIPDLLKFGLPLSRHCLLIKSKNMTKKNM</sequence>
<evidence type="ECO:0000256" key="1">
    <source>
        <dbReference type="ARBA" id="ARBA00008532"/>
    </source>
</evidence>
<keyword evidence="4" id="KW-1185">Reference proteome</keyword>
<comment type="similarity">
    <text evidence="1">Belongs to the DDAH family.</text>
</comment>
<accession>A0A0D8XN81</accession>
<dbReference type="GO" id="GO:0016403">
    <property type="term" value="F:dimethylargininase activity"/>
    <property type="evidence" value="ECO:0007669"/>
    <property type="project" value="TreeGrafter"/>
</dbReference>
<evidence type="ECO:0000313" key="4">
    <source>
        <dbReference type="Proteomes" id="UP000053766"/>
    </source>
</evidence>
<proteinExistence type="inferred from homology"/>
<dbReference type="OrthoDB" id="10016839at2759"/>
<dbReference type="EMBL" id="KN716374">
    <property type="protein sequence ID" value="KJH46005.1"/>
    <property type="molecule type" value="Genomic_DNA"/>
</dbReference>
<dbReference type="PANTHER" id="PTHR12737">
    <property type="entry name" value="DIMETHYLARGININE DIMETHYLAMINOHYDROLASE"/>
    <property type="match status" value="1"/>
</dbReference>
<dbReference type="GO" id="GO:0000052">
    <property type="term" value="P:citrulline metabolic process"/>
    <property type="evidence" value="ECO:0007669"/>
    <property type="project" value="TreeGrafter"/>
</dbReference>
<dbReference type="InterPro" id="IPR033199">
    <property type="entry name" value="DDAH-like"/>
</dbReference>
<protein>
    <submittedName>
        <fullName evidence="3">N(G),N(G)-dimethylarginine dimethylaminohydrolase 1 domain protein</fullName>
    </submittedName>
</protein>
<dbReference type="Gene3D" id="3.75.10.10">
    <property type="entry name" value="L-arginine/glycine Amidinotransferase, Chain A"/>
    <property type="match status" value="1"/>
</dbReference>
<reference evidence="3 4" key="1">
    <citation type="submission" date="2013-11" db="EMBL/GenBank/DDBJ databases">
        <title>Draft genome of the bovine lungworm Dictyocaulus viviparus.</title>
        <authorList>
            <person name="Mitreva M."/>
        </authorList>
    </citation>
    <scope>NUCLEOTIDE SEQUENCE [LARGE SCALE GENOMIC DNA]</scope>
    <source>
        <strain evidence="3 4">HannoverDv2000</strain>
    </source>
</reference>
<evidence type="ECO:0000313" key="3">
    <source>
        <dbReference type="EMBL" id="KJH46005.1"/>
    </source>
</evidence>
<dbReference type="Proteomes" id="UP000053766">
    <property type="component" value="Unassembled WGS sequence"/>
</dbReference>
<organism evidence="3 4">
    <name type="scientific">Dictyocaulus viviparus</name>
    <name type="common">Bovine lungworm</name>
    <dbReference type="NCBI Taxonomy" id="29172"/>
    <lineage>
        <taxon>Eukaryota</taxon>
        <taxon>Metazoa</taxon>
        <taxon>Ecdysozoa</taxon>
        <taxon>Nematoda</taxon>
        <taxon>Chromadorea</taxon>
        <taxon>Rhabditida</taxon>
        <taxon>Rhabditina</taxon>
        <taxon>Rhabditomorpha</taxon>
        <taxon>Strongyloidea</taxon>
        <taxon>Metastrongylidae</taxon>
        <taxon>Dictyocaulus</taxon>
    </lineage>
</organism>
<dbReference type="GO" id="GO:0016597">
    <property type="term" value="F:amino acid binding"/>
    <property type="evidence" value="ECO:0007669"/>
    <property type="project" value="TreeGrafter"/>
</dbReference>
<dbReference type="STRING" id="29172.A0A0D8XN81"/>
<dbReference type="SUPFAM" id="SSF55909">
    <property type="entry name" value="Pentein"/>
    <property type="match status" value="1"/>
</dbReference>